<feature type="domain" description="Trichohyalin-plectin-homology" evidence="15">
    <location>
        <begin position="24"/>
        <end position="374"/>
    </location>
</feature>
<dbReference type="PANTHER" id="PTHR19265">
    <property type="entry name" value="MEIOSIS-SPECIFIC NUCLEAR STRUCTURAL PROTEIN 1"/>
    <property type="match status" value="1"/>
</dbReference>
<comment type="subcellular location">
    <subcellularLocation>
        <location evidence="2">Cytoplasm</location>
        <location evidence="2">Cytoskeleton</location>
        <location evidence="2">Flagellum axoneme</location>
    </subcellularLocation>
    <subcellularLocation>
        <location evidence="1">Nucleus</location>
    </subcellularLocation>
</comment>
<dbReference type="InterPro" id="IPR043597">
    <property type="entry name" value="TPH_dom"/>
</dbReference>
<dbReference type="Pfam" id="PF13868">
    <property type="entry name" value="TPH"/>
    <property type="match status" value="1"/>
</dbReference>
<keyword evidence="10" id="KW-0539">Nucleus</keyword>
<evidence type="ECO:0000313" key="17">
    <source>
        <dbReference type="Proteomes" id="UP001430953"/>
    </source>
</evidence>
<dbReference type="Proteomes" id="UP001430953">
    <property type="component" value="Unassembled WGS sequence"/>
</dbReference>
<keyword evidence="8" id="KW-0969">Cilium</keyword>
<dbReference type="InterPro" id="IPR026504">
    <property type="entry name" value="MNS1"/>
</dbReference>
<dbReference type="GO" id="GO:0005634">
    <property type="term" value="C:nucleus"/>
    <property type="evidence" value="ECO:0007669"/>
    <property type="project" value="UniProtKB-SubCell"/>
</dbReference>
<keyword evidence="12" id="KW-0966">Cell projection</keyword>
<keyword evidence="11" id="KW-0469">Meiosis</keyword>
<evidence type="ECO:0000256" key="13">
    <source>
        <dbReference type="ARBA" id="ARBA00046114"/>
    </source>
</evidence>
<evidence type="ECO:0000256" key="14">
    <source>
        <dbReference type="SAM" id="Coils"/>
    </source>
</evidence>
<evidence type="ECO:0000256" key="6">
    <source>
        <dbReference type="ARBA" id="ARBA00022846"/>
    </source>
</evidence>
<reference evidence="16 17" key="1">
    <citation type="submission" date="2023-03" db="EMBL/GenBank/DDBJ databases">
        <title>High recombination rates correlate with genetic variation in Cardiocondyla obscurior ants.</title>
        <authorList>
            <person name="Errbii M."/>
        </authorList>
    </citation>
    <scope>NUCLEOTIDE SEQUENCE [LARGE SCALE GENOMIC DNA]</scope>
    <source>
        <strain evidence="16">Alpha-2009</strain>
        <tissue evidence="16">Whole body</tissue>
    </source>
</reference>
<keyword evidence="5" id="KW-0963">Cytoplasm</keyword>
<keyword evidence="17" id="KW-1185">Reference proteome</keyword>
<keyword evidence="7 14" id="KW-0175">Coiled coil</keyword>
<dbReference type="GO" id="GO:0044782">
    <property type="term" value="P:cilium organization"/>
    <property type="evidence" value="ECO:0007669"/>
    <property type="project" value="TreeGrafter"/>
</dbReference>
<proteinExistence type="inferred from homology"/>
<comment type="caution">
    <text evidence="16">The sequence shown here is derived from an EMBL/GenBank/DDBJ whole genome shotgun (WGS) entry which is preliminary data.</text>
</comment>
<organism evidence="16 17">
    <name type="scientific">Cardiocondyla obscurior</name>
    <dbReference type="NCBI Taxonomy" id="286306"/>
    <lineage>
        <taxon>Eukaryota</taxon>
        <taxon>Metazoa</taxon>
        <taxon>Ecdysozoa</taxon>
        <taxon>Arthropoda</taxon>
        <taxon>Hexapoda</taxon>
        <taxon>Insecta</taxon>
        <taxon>Pterygota</taxon>
        <taxon>Neoptera</taxon>
        <taxon>Endopterygota</taxon>
        <taxon>Hymenoptera</taxon>
        <taxon>Apocrita</taxon>
        <taxon>Aculeata</taxon>
        <taxon>Formicoidea</taxon>
        <taxon>Formicidae</taxon>
        <taxon>Myrmicinae</taxon>
        <taxon>Cardiocondyla</taxon>
    </lineage>
</organism>
<sequence>MEDAPSSNENALYFMKFCRSCRNRESFDAIAELAAELRRAYMVKGLQAQLDEKEAQKYVELVQKREIAHSIRQKQQEVFEEDLKCQSDILRKSEEYRRQLDEQLTRKEEEKRVNVEEAREYRKFLEEVDRAREEQERSKALEEKSKLVERTKRDRLLLEEMREVRRQEECEAEEKKHLEDLKYLKELKERSKEVKRLRQEQTERRERVLLEITKIILDAQARKREKEERLIDLVAEEVKYELALREMEETMRRKNMQRELAATLQEQIVFAKQCKLRFVEEDKVWAEELMKKIMEDEKMARYTAEAKRRMKIQYRKDLESLIEHRHRIREKEIARIEKIAKEQQRLELLEAERAKEERKQLLMIHAANIANFLNRATLTAEEEEIFDELIKKNQNSDNIDSTDVNETT</sequence>
<evidence type="ECO:0000313" key="16">
    <source>
        <dbReference type="EMBL" id="KAL0128892.1"/>
    </source>
</evidence>
<evidence type="ECO:0000259" key="15">
    <source>
        <dbReference type="Pfam" id="PF13868"/>
    </source>
</evidence>
<keyword evidence="6" id="KW-0282">Flagellum</keyword>
<dbReference type="AlphaFoldDB" id="A0AAW2GP90"/>
<evidence type="ECO:0000256" key="7">
    <source>
        <dbReference type="ARBA" id="ARBA00023054"/>
    </source>
</evidence>
<evidence type="ECO:0000256" key="8">
    <source>
        <dbReference type="ARBA" id="ARBA00023069"/>
    </source>
</evidence>
<protein>
    <recommendedName>
        <fullName evidence="4">Meiosis-specific nuclear structural protein 1</fullName>
    </recommendedName>
</protein>
<evidence type="ECO:0000256" key="10">
    <source>
        <dbReference type="ARBA" id="ARBA00023242"/>
    </source>
</evidence>
<evidence type="ECO:0000256" key="5">
    <source>
        <dbReference type="ARBA" id="ARBA00022490"/>
    </source>
</evidence>
<evidence type="ECO:0000256" key="11">
    <source>
        <dbReference type="ARBA" id="ARBA00023254"/>
    </source>
</evidence>
<evidence type="ECO:0000256" key="1">
    <source>
        <dbReference type="ARBA" id="ARBA00004123"/>
    </source>
</evidence>
<dbReference type="EMBL" id="JADYXP020000003">
    <property type="protein sequence ID" value="KAL0128892.1"/>
    <property type="molecule type" value="Genomic_DNA"/>
</dbReference>
<gene>
    <name evidence="16" type="ORF">PUN28_003929</name>
</gene>
<evidence type="ECO:0000256" key="3">
    <source>
        <dbReference type="ARBA" id="ARBA00009158"/>
    </source>
</evidence>
<comment type="similarity">
    <text evidence="3">Belongs to the MNS1 family.</text>
</comment>
<feature type="coiled-coil region" evidence="14">
    <location>
        <begin position="90"/>
        <end position="267"/>
    </location>
</feature>
<evidence type="ECO:0000256" key="4">
    <source>
        <dbReference type="ARBA" id="ARBA00014813"/>
    </source>
</evidence>
<keyword evidence="9" id="KW-0206">Cytoskeleton</keyword>
<accession>A0AAW2GP90</accession>
<evidence type="ECO:0000256" key="9">
    <source>
        <dbReference type="ARBA" id="ARBA00023212"/>
    </source>
</evidence>
<dbReference type="PANTHER" id="PTHR19265:SF0">
    <property type="entry name" value="MEIOSIS-SPECIFIC NUCLEAR STRUCTURAL PROTEIN 1"/>
    <property type="match status" value="1"/>
</dbReference>
<dbReference type="GO" id="GO:0031514">
    <property type="term" value="C:motile cilium"/>
    <property type="evidence" value="ECO:0007669"/>
    <property type="project" value="TreeGrafter"/>
</dbReference>
<evidence type="ECO:0000256" key="12">
    <source>
        <dbReference type="ARBA" id="ARBA00023273"/>
    </source>
</evidence>
<dbReference type="GO" id="GO:0051321">
    <property type="term" value="P:meiotic cell cycle"/>
    <property type="evidence" value="ECO:0007669"/>
    <property type="project" value="UniProtKB-KW"/>
</dbReference>
<evidence type="ECO:0000256" key="2">
    <source>
        <dbReference type="ARBA" id="ARBA00004611"/>
    </source>
</evidence>
<comment type="function">
    <text evidence="13">Microtubule inner protein (MIP) part of the dynein-decorated doublet microtubules (DMTs) in cilia axoneme, which is required for motile cilia beating. May play a role in the control of meiotic division and germ cell differentiation through regulation of pairing and recombination during meiosis. Required for sperm flagella assembly. May play a role in the assembly and function of the outer dynein arm-docking complex (ODA-DC). ODA-DC mediates outer dynein arms (ODA) binding onto the axonemal doublet microtubules.</text>
</comment>
<name>A0AAW2GP90_9HYME</name>